<dbReference type="Gene3D" id="1.10.357.10">
    <property type="entry name" value="Tetracycline Repressor, domain 2"/>
    <property type="match status" value="1"/>
</dbReference>
<dbReference type="InterPro" id="IPR050624">
    <property type="entry name" value="HTH-type_Tx_Regulator"/>
</dbReference>
<reference evidence="4 5" key="1">
    <citation type="submission" date="2020-07" db="EMBL/GenBank/DDBJ databases">
        <title>Characterization and genome sequencing of isolate MD1, a novel member within the family Lachnospiraceae.</title>
        <authorList>
            <person name="Rettenmaier R."/>
            <person name="Di Bello L."/>
            <person name="Zinser C."/>
            <person name="Scheitz K."/>
            <person name="Liebl W."/>
            <person name="Zverlov V."/>
        </authorList>
    </citation>
    <scope>NUCLEOTIDE SEQUENCE [LARGE SCALE GENOMIC DNA]</scope>
    <source>
        <strain evidence="4 5">MD1</strain>
    </source>
</reference>
<name>A0A839JZZ9_9FIRM</name>
<gene>
    <name evidence="4" type="ORF">H0486_10175</name>
</gene>
<dbReference type="PANTHER" id="PTHR43479:SF11">
    <property type="entry name" value="ACREF_ENVCD OPERON REPRESSOR-RELATED"/>
    <property type="match status" value="1"/>
</dbReference>
<evidence type="ECO:0000259" key="3">
    <source>
        <dbReference type="PROSITE" id="PS50977"/>
    </source>
</evidence>
<dbReference type="SUPFAM" id="SSF46689">
    <property type="entry name" value="Homeodomain-like"/>
    <property type="match status" value="1"/>
</dbReference>
<protein>
    <submittedName>
        <fullName evidence="4">TetR/AcrR family transcriptional regulator</fullName>
    </submittedName>
</protein>
<comment type="caution">
    <text evidence="4">The sequence shown here is derived from an EMBL/GenBank/DDBJ whole genome shotgun (WGS) entry which is preliminary data.</text>
</comment>
<evidence type="ECO:0000256" key="2">
    <source>
        <dbReference type="PROSITE-ProRule" id="PRU00335"/>
    </source>
</evidence>
<organism evidence="4 5">
    <name type="scientific">Variimorphobacter saccharofermentans</name>
    <dbReference type="NCBI Taxonomy" id="2755051"/>
    <lineage>
        <taxon>Bacteria</taxon>
        <taxon>Bacillati</taxon>
        <taxon>Bacillota</taxon>
        <taxon>Clostridia</taxon>
        <taxon>Lachnospirales</taxon>
        <taxon>Lachnospiraceae</taxon>
        <taxon>Variimorphobacter</taxon>
    </lineage>
</organism>
<dbReference type="PROSITE" id="PS50977">
    <property type="entry name" value="HTH_TETR_2"/>
    <property type="match status" value="1"/>
</dbReference>
<accession>A0A839JZZ9</accession>
<dbReference type="PANTHER" id="PTHR43479">
    <property type="entry name" value="ACREF/ENVCD OPERON REPRESSOR-RELATED"/>
    <property type="match status" value="1"/>
</dbReference>
<dbReference type="PRINTS" id="PR00455">
    <property type="entry name" value="HTHTETR"/>
</dbReference>
<dbReference type="Proteomes" id="UP000574276">
    <property type="component" value="Unassembled WGS sequence"/>
</dbReference>
<dbReference type="EMBL" id="JACEGA010000001">
    <property type="protein sequence ID" value="MBB2183245.1"/>
    <property type="molecule type" value="Genomic_DNA"/>
</dbReference>
<sequence length="204" mass="23566">MKNKDNRRTQNKDKIIEVAINLFSQKGYNEVTMREIAAEVGIKAASIYNHFASKEAILNEITVIFGEKLTESIYPAFNVSEGDGLSEFAQKTSSATDNFFIEPLHAKIGNILMNEQFHNDTVRDFLLKELIEKPREAISAYFEKLIQSKKMIEVDPLLAAKLYHSFFIYNFYENTLSKGKNALNPRANFERDEHIRLFIKNFSR</sequence>
<dbReference type="AlphaFoldDB" id="A0A839JZZ9"/>
<dbReference type="InterPro" id="IPR009057">
    <property type="entry name" value="Homeodomain-like_sf"/>
</dbReference>
<dbReference type="InterPro" id="IPR001647">
    <property type="entry name" value="HTH_TetR"/>
</dbReference>
<keyword evidence="5" id="KW-1185">Reference proteome</keyword>
<evidence type="ECO:0000313" key="4">
    <source>
        <dbReference type="EMBL" id="MBB2183245.1"/>
    </source>
</evidence>
<keyword evidence="1 2" id="KW-0238">DNA-binding</keyword>
<evidence type="ECO:0000256" key="1">
    <source>
        <dbReference type="ARBA" id="ARBA00023125"/>
    </source>
</evidence>
<evidence type="ECO:0000313" key="5">
    <source>
        <dbReference type="Proteomes" id="UP000574276"/>
    </source>
</evidence>
<feature type="DNA-binding region" description="H-T-H motif" evidence="2">
    <location>
        <begin position="32"/>
        <end position="51"/>
    </location>
</feature>
<dbReference type="GO" id="GO:0003677">
    <property type="term" value="F:DNA binding"/>
    <property type="evidence" value="ECO:0007669"/>
    <property type="project" value="UniProtKB-UniRule"/>
</dbReference>
<dbReference type="RefSeq" id="WP_228352922.1">
    <property type="nucleotide sequence ID" value="NZ_JACEGA010000001.1"/>
</dbReference>
<feature type="domain" description="HTH tetR-type" evidence="3">
    <location>
        <begin position="9"/>
        <end position="69"/>
    </location>
</feature>
<proteinExistence type="predicted"/>
<dbReference type="Pfam" id="PF00440">
    <property type="entry name" value="TetR_N"/>
    <property type="match status" value="1"/>
</dbReference>